<feature type="coiled-coil region" evidence="3">
    <location>
        <begin position="66"/>
        <end position="123"/>
    </location>
</feature>
<dbReference type="InterPro" id="IPR024930">
    <property type="entry name" value="Skp_dom_sf"/>
</dbReference>
<feature type="region of interest" description="Disordered" evidence="4">
    <location>
        <begin position="177"/>
        <end position="209"/>
    </location>
</feature>
<reference evidence="6 7" key="1">
    <citation type="submission" date="2015-07" db="EMBL/GenBank/DDBJ databases">
        <title>Genome analysis of myxobacterium Chondromyces crocatus Cm c5 reveals a high potential for natural compound synthesis and the genetic basis for the loss of fruiting body formation.</title>
        <authorList>
            <person name="Zaburannyi N."/>
            <person name="Bunk B."/>
            <person name="Maier J."/>
            <person name="Overmann J."/>
            <person name="Mueller R."/>
        </authorList>
    </citation>
    <scope>NUCLEOTIDE SEQUENCE [LARGE SCALE GENOMIC DNA]</scope>
    <source>
        <strain evidence="6 7">Cm c5</strain>
    </source>
</reference>
<dbReference type="Pfam" id="PF03938">
    <property type="entry name" value="OmpH"/>
    <property type="match status" value="1"/>
</dbReference>
<dbReference type="KEGG" id="ccro:CMC5_061990"/>
<dbReference type="GO" id="GO:0050821">
    <property type="term" value="P:protein stabilization"/>
    <property type="evidence" value="ECO:0007669"/>
    <property type="project" value="TreeGrafter"/>
</dbReference>
<feature type="chain" id="PRO_5005459709" evidence="5">
    <location>
        <begin position="36"/>
        <end position="209"/>
    </location>
</feature>
<gene>
    <name evidence="6" type="ORF">CMC5_061990</name>
</gene>
<evidence type="ECO:0000256" key="4">
    <source>
        <dbReference type="SAM" id="MobiDB-lite"/>
    </source>
</evidence>
<dbReference type="SMART" id="SM00935">
    <property type="entry name" value="OmpH"/>
    <property type="match status" value="1"/>
</dbReference>
<feature type="signal peptide" evidence="5">
    <location>
        <begin position="1"/>
        <end position="35"/>
    </location>
</feature>
<keyword evidence="7" id="KW-1185">Reference proteome</keyword>
<dbReference type="Proteomes" id="UP000067626">
    <property type="component" value="Chromosome"/>
</dbReference>
<proteinExistence type="inferred from homology"/>
<dbReference type="SUPFAM" id="SSF111384">
    <property type="entry name" value="OmpH-like"/>
    <property type="match status" value="1"/>
</dbReference>
<evidence type="ECO:0000313" key="7">
    <source>
        <dbReference type="Proteomes" id="UP000067626"/>
    </source>
</evidence>
<keyword evidence="3" id="KW-0175">Coiled coil</keyword>
<dbReference type="InterPro" id="IPR005632">
    <property type="entry name" value="Chaperone_Skp"/>
</dbReference>
<dbReference type="PANTHER" id="PTHR35089:SF1">
    <property type="entry name" value="CHAPERONE PROTEIN SKP"/>
    <property type="match status" value="1"/>
</dbReference>
<dbReference type="Gene3D" id="3.30.910.20">
    <property type="entry name" value="Skp domain"/>
    <property type="match status" value="1"/>
</dbReference>
<evidence type="ECO:0000256" key="5">
    <source>
        <dbReference type="SAM" id="SignalP"/>
    </source>
</evidence>
<dbReference type="STRING" id="52.CMC5_061990"/>
<evidence type="ECO:0000256" key="3">
    <source>
        <dbReference type="SAM" id="Coils"/>
    </source>
</evidence>
<evidence type="ECO:0000256" key="2">
    <source>
        <dbReference type="ARBA" id="ARBA00022729"/>
    </source>
</evidence>
<keyword evidence="2 5" id="KW-0732">Signal</keyword>
<organism evidence="6 7">
    <name type="scientific">Chondromyces crocatus</name>
    <dbReference type="NCBI Taxonomy" id="52"/>
    <lineage>
        <taxon>Bacteria</taxon>
        <taxon>Pseudomonadati</taxon>
        <taxon>Myxococcota</taxon>
        <taxon>Polyangia</taxon>
        <taxon>Polyangiales</taxon>
        <taxon>Polyangiaceae</taxon>
        <taxon>Chondromyces</taxon>
    </lineage>
</organism>
<protein>
    <submittedName>
        <fullName evidence="6">Outer membrane protein</fullName>
    </submittedName>
</protein>
<dbReference type="GO" id="GO:0051082">
    <property type="term" value="F:unfolded protein binding"/>
    <property type="evidence" value="ECO:0007669"/>
    <property type="project" value="InterPro"/>
</dbReference>
<accession>A0A0K1EMU4</accession>
<evidence type="ECO:0000256" key="1">
    <source>
        <dbReference type="ARBA" id="ARBA00009091"/>
    </source>
</evidence>
<evidence type="ECO:0000313" key="6">
    <source>
        <dbReference type="EMBL" id="AKT41977.1"/>
    </source>
</evidence>
<dbReference type="AlphaFoldDB" id="A0A0K1EMU4"/>
<comment type="similarity">
    <text evidence="1">Belongs to the Skp family.</text>
</comment>
<sequence>MISRLPVTRRVGLPARFLVALLPALLAFAPARDAAAQTRIGVVDLQHAVMQTEDGIRAQATLKKVFDKKQHDLDAKQTELQRAREDIERQSRVLSREALQKRMEDWQRQMVELQTVFVDYNKELQKRQGELTNPIIKKMMMVINRVAKKQGFELIIDKQAAPYARPDLDLTEQIIQLYNSGGGGDGGGEEGGEPKGDKQPAASPSGAPR</sequence>
<dbReference type="EMBL" id="CP012159">
    <property type="protein sequence ID" value="AKT41977.1"/>
    <property type="molecule type" value="Genomic_DNA"/>
</dbReference>
<dbReference type="PANTHER" id="PTHR35089">
    <property type="entry name" value="CHAPERONE PROTEIN SKP"/>
    <property type="match status" value="1"/>
</dbReference>
<name>A0A0K1EMU4_CHOCO</name>
<dbReference type="GO" id="GO:0005829">
    <property type="term" value="C:cytosol"/>
    <property type="evidence" value="ECO:0007669"/>
    <property type="project" value="TreeGrafter"/>
</dbReference>